<reference evidence="3 4" key="1">
    <citation type="submission" date="2019-08" db="EMBL/GenBank/DDBJ databases">
        <title>Luteimonas viscosus sp. nov., isolated from soil of a sunflower field.</title>
        <authorList>
            <person name="Jianli Z."/>
            <person name="Ying Z."/>
        </authorList>
    </citation>
    <scope>NUCLEOTIDE SEQUENCE [LARGE SCALE GENOMIC DNA]</scope>
    <source>
        <strain evidence="3 4">XBU10</strain>
    </source>
</reference>
<gene>
    <name evidence="3" type="ORF">FZO89_05625</name>
</gene>
<dbReference type="OrthoDB" id="5405606at2"/>
<evidence type="ECO:0000313" key="3">
    <source>
        <dbReference type="EMBL" id="TYT25773.1"/>
    </source>
</evidence>
<keyword evidence="1" id="KW-0812">Transmembrane</keyword>
<organism evidence="3 4">
    <name type="scientific">Luteimonas viscosa</name>
    <dbReference type="NCBI Taxonomy" id="1132694"/>
    <lineage>
        <taxon>Bacteria</taxon>
        <taxon>Pseudomonadati</taxon>
        <taxon>Pseudomonadota</taxon>
        <taxon>Gammaproteobacteria</taxon>
        <taxon>Lysobacterales</taxon>
        <taxon>Lysobacteraceae</taxon>
        <taxon>Luteimonas</taxon>
    </lineage>
</organism>
<keyword evidence="4" id="KW-1185">Reference proteome</keyword>
<evidence type="ECO:0000313" key="4">
    <source>
        <dbReference type="Proteomes" id="UP000324973"/>
    </source>
</evidence>
<keyword evidence="2" id="KW-0732">Signal</keyword>
<feature type="transmembrane region" description="Helical" evidence="1">
    <location>
        <begin position="421"/>
        <end position="442"/>
    </location>
</feature>
<sequence>MKRRIATTCLLLLPYLALAAPADDYAVQWPLVLSDDDAGAYAVALSAPVYRAARSTTLRDVDVVNAAGATVPAQLSGPDVEPAEARRVPVRWFVLPRQASLSRGDLAMAVERSTDGRVLRVEARSAGTDEAAGPDAWLLDTSAIDTTIQALHLDWIGGGDVDRAYRIEASDDLRSWRTVQPVAQLVDLAREGERLVQRRVPVDAQARYLRLMPTHGQGEIRLRSVQAELASMAERPTLQWQSLSGTPLGGQGERAYLFTLDGRYPVESADIGYPGNDTGQWTLYSREDPDAPWTARAGPWVAFAIGDGDGANRSPPQPLARPTRDREWKLVGATPTTQAPVLRLGWRPETLVFVAQGTPPYRLVAGSTRAGRADAPVERSLGAIRRARGAGWRPGVATPGQMQPLAGERALGPAPPDWRTWLLWALLAGGALLVAAFAASLLRKPRT</sequence>
<comment type="caution">
    <text evidence="3">The sequence shown here is derived from an EMBL/GenBank/DDBJ whole genome shotgun (WGS) entry which is preliminary data.</text>
</comment>
<dbReference type="EMBL" id="VTFT01000001">
    <property type="protein sequence ID" value="TYT25773.1"/>
    <property type="molecule type" value="Genomic_DNA"/>
</dbReference>
<dbReference type="InterPro" id="IPR025060">
    <property type="entry name" value="DUF3999"/>
</dbReference>
<feature type="signal peptide" evidence="2">
    <location>
        <begin position="1"/>
        <end position="19"/>
    </location>
</feature>
<keyword evidence="1" id="KW-1133">Transmembrane helix</keyword>
<name>A0A5D4XPB4_9GAMM</name>
<dbReference type="RefSeq" id="WP_149102322.1">
    <property type="nucleotide sequence ID" value="NZ_VTFT01000001.1"/>
</dbReference>
<dbReference type="SUPFAM" id="SSF49785">
    <property type="entry name" value="Galactose-binding domain-like"/>
    <property type="match status" value="1"/>
</dbReference>
<keyword evidence="1" id="KW-0472">Membrane</keyword>
<protein>
    <submittedName>
        <fullName evidence="3">DUF3999 domain-containing protein</fullName>
    </submittedName>
</protein>
<dbReference type="Pfam" id="PF13163">
    <property type="entry name" value="DUF3999"/>
    <property type="match status" value="1"/>
</dbReference>
<dbReference type="AlphaFoldDB" id="A0A5D4XPB4"/>
<dbReference type="Proteomes" id="UP000324973">
    <property type="component" value="Unassembled WGS sequence"/>
</dbReference>
<proteinExistence type="predicted"/>
<dbReference type="InterPro" id="IPR008979">
    <property type="entry name" value="Galactose-bd-like_sf"/>
</dbReference>
<accession>A0A5D4XPB4</accession>
<feature type="chain" id="PRO_5023105386" evidence="2">
    <location>
        <begin position="20"/>
        <end position="447"/>
    </location>
</feature>
<evidence type="ECO:0000256" key="1">
    <source>
        <dbReference type="SAM" id="Phobius"/>
    </source>
</evidence>
<evidence type="ECO:0000256" key="2">
    <source>
        <dbReference type="SAM" id="SignalP"/>
    </source>
</evidence>